<keyword evidence="1" id="KW-1185">Reference proteome</keyword>
<reference evidence="2" key="1">
    <citation type="submission" date="2016-11" db="UniProtKB">
        <authorList>
            <consortium name="WormBaseParasite"/>
        </authorList>
    </citation>
    <scope>IDENTIFICATION</scope>
</reference>
<organism evidence="1 2">
    <name type="scientific">Heterorhabditis bacteriophora</name>
    <name type="common">Entomopathogenic nematode worm</name>
    <dbReference type="NCBI Taxonomy" id="37862"/>
    <lineage>
        <taxon>Eukaryota</taxon>
        <taxon>Metazoa</taxon>
        <taxon>Ecdysozoa</taxon>
        <taxon>Nematoda</taxon>
        <taxon>Chromadorea</taxon>
        <taxon>Rhabditida</taxon>
        <taxon>Rhabditina</taxon>
        <taxon>Rhabditomorpha</taxon>
        <taxon>Strongyloidea</taxon>
        <taxon>Heterorhabditidae</taxon>
        <taxon>Heterorhabditis</taxon>
    </lineage>
</organism>
<evidence type="ECO:0000313" key="2">
    <source>
        <dbReference type="WBParaSite" id="Hba_20814"/>
    </source>
</evidence>
<protein>
    <submittedName>
        <fullName evidence="2">Transposase</fullName>
    </submittedName>
</protein>
<dbReference type="Proteomes" id="UP000095283">
    <property type="component" value="Unplaced"/>
</dbReference>
<accession>A0A1I7XSU5</accession>
<evidence type="ECO:0000313" key="1">
    <source>
        <dbReference type="Proteomes" id="UP000095283"/>
    </source>
</evidence>
<sequence length="62" mass="7230">MKSVFTQDDEVNQQTNADSYRWIVASSEFSTDYLDSKTCEDKHKYNKENSYLNLGNIEDKNA</sequence>
<dbReference type="AlphaFoldDB" id="A0A1I7XSU5"/>
<name>A0A1I7XSU5_HETBA</name>
<proteinExistence type="predicted"/>
<dbReference type="WBParaSite" id="Hba_20814">
    <property type="protein sequence ID" value="Hba_20814"/>
    <property type="gene ID" value="Hba_20814"/>
</dbReference>